<keyword evidence="1" id="KW-0472">Membrane</keyword>
<dbReference type="AlphaFoldDB" id="A0A0L8HK81"/>
<evidence type="ECO:0000256" key="1">
    <source>
        <dbReference type="SAM" id="Phobius"/>
    </source>
</evidence>
<gene>
    <name evidence="2" type="ORF">OCBIM_22012745mg</name>
</gene>
<feature type="transmembrane region" description="Helical" evidence="1">
    <location>
        <begin position="52"/>
        <end position="76"/>
    </location>
</feature>
<sequence>MEQLLFYMSIFIHLFTPIWYLYNHTPPMLLVHSECTYLNITKYIYGCRRTEIVKWVCMLVLFLVFSKLNMKIVFLYTTPVCSPQFQCTQIYMHT</sequence>
<reference evidence="2" key="1">
    <citation type="submission" date="2015-07" db="EMBL/GenBank/DDBJ databases">
        <title>MeaNS - Measles Nucleotide Surveillance Program.</title>
        <authorList>
            <person name="Tran T."/>
            <person name="Druce J."/>
        </authorList>
    </citation>
    <scope>NUCLEOTIDE SEQUENCE</scope>
    <source>
        <strain evidence="2">UCB-OBI-ISO-001</strain>
        <tissue evidence="2">Gonad</tissue>
    </source>
</reference>
<organism evidence="2">
    <name type="scientific">Octopus bimaculoides</name>
    <name type="common">California two-spotted octopus</name>
    <dbReference type="NCBI Taxonomy" id="37653"/>
    <lineage>
        <taxon>Eukaryota</taxon>
        <taxon>Metazoa</taxon>
        <taxon>Spiralia</taxon>
        <taxon>Lophotrochozoa</taxon>
        <taxon>Mollusca</taxon>
        <taxon>Cephalopoda</taxon>
        <taxon>Coleoidea</taxon>
        <taxon>Octopodiformes</taxon>
        <taxon>Octopoda</taxon>
        <taxon>Incirrata</taxon>
        <taxon>Octopodidae</taxon>
        <taxon>Octopus</taxon>
    </lineage>
</organism>
<evidence type="ECO:0000313" key="2">
    <source>
        <dbReference type="EMBL" id="KOF89631.1"/>
    </source>
</evidence>
<dbReference type="EMBL" id="KQ417934">
    <property type="protein sequence ID" value="KOF89631.1"/>
    <property type="molecule type" value="Genomic_DNA"/>
</dbReference>
<keyword evidence="1" id="KW-1133">Transmembrane helix</keyword>
<proteinExistence type="predicted"/>
<keyword evidence="1" id="KW-0812">Transmembrane</keyword>
<accession>A0A0L8HK81</accession>
<feature type="transmembrane region" description="Helical" evidence="1">
    <location>
        <begin position="6"/>
        <end position="22"/>
    </location>
</feature>
<name>A0A0L8HK81_OCTBM</name>
<protein>
    <submittedName>
        <fullName evidence="2">Uncharacterized protein</fullName>
    </submittedName>
</protein>